<protein>
    <submittedName>
        <fullName evidence="1">Uncharacterized protein</fullName>
    </submittedName>
</protein>
<evidence type="ECO:0000313" key="2">
    <source>
        <dbReference type="Proteomes" id="UP000828390"/>
    </source>
</evidence>
<reference evidence="1" key="1">
    <citation type="journal article" date="2019" name="bioRxiv">
        <title>The Genome of the Zebra Mussel, Dreissena polymorpha: A Resource for Invasive Species Research.</title>
        <authorList>
            <person name="McCartney M.A."/>
            <person name="Auch B."/>
            <person name="Kono T."/>
            <person name="Mallez S."/>
            <person name="Zhang Y."/>
            <person name="Obille A."/>
            <person name="Becker A."/>
            <person name="Abrahante J.E."/>
            <person name="Garbe J."/>
            <person name="Badalamenti J.P."/>
            <person name="Herman A."/>
            <person name="Mangelson H."/>
            <person name="Liachko I."/>
            <person name="Sullivan S."/>
            <person name="Sone E.D."/>
            <person name="Koren S."/>
            <person name="Silverstein K.A.T."/>
            <person name="Beckman K.B."/>
            <person name="Gohl D.M."/>
        </authorList>
    </citation>
    <scope>NUCLEOTIDE SEQUENCE</scope>
    <source>
        <strain evidence="1">Duluth1</strain>
        <tissue evidence="1">Whole animal</tissue>
    </source>
</reference>
<proteinExistence type="predicted"/>
<name>A0A9D4GE72_DREPO</name>
<dbReference type="EMBL" id="JAIWYP010000006">
    <property type="protein sequence ID" value="KAH3813330.1"/>
    <property type="molecule type" value="Genomic_DNA"/>
</dbReference>
<comment type="caution">
    <text evidence="1">The sequence shown here is derived from an EMBL/GenBank/DDBJ whole genome shotgun (WGS) entry which is preliminary data.</text>
</comment>
<accession>A0A9D4GE72</accession>
<organism evidence="1 2">
    <name type="scientific">Dreissena polymorpha</name>
    <name type="common">Zebra mussel</name>
    <name type="synonym">Mytilus polymorpha</name>
    <dbReference type="NCBI Taxonomy" id="45954"/>
    <lineage>
        <taxon>Eukaryota</taxon>
        <taxon>Metazoa</taxon>
        <taxon>Spiralia</taxon>
        <taxon>Lophotrochozoa</taxon>
        <taxon>Mollusca</taxon>
        <taxon>Bivalvia</taxon>
        <taxon>Autobranchia</taxon>
        <taxon>Heteroconchia</taxon>
        <taxon>Euheterodonta</taxon>
        <taxon>Imparidentia</taxon>
        <taxon>Neoheterodontei</taxon>
        <taxon>Myida</taxon>
        <taxon>Dreissenoidea</taxon>
        <taxon>Dreissenidae</taxon>
        <taxon>Dreissena</taxon>
    </lineage>
</organism>
<evidence type="ECO:0000313" key="1">
    <source>
        <dbReference type="EMBL" id="KAH3813330.1"/>
    </source>
</evidence>
<sequence>MTVGVEFDSMLCSHPLPPMEGGAIVDLEKVFTEYAWRELMREMRWYDCSKKNCFSFDVSWNFFEFDYNTTRFQLRTGQVEGGFRERKKVELFRTDFTNNAIKGQVYKLRTQRQTKAATAVAIQRVFILKGNTNSKLKIPLKIGHIGVSASADGYLRVC</sequence>
<dbReference type="Proteomes" id="UP000828390">
    <property type="component" value="Unassembled WGS sequence"/>
</dbReference>
<dbReference type="AlphaFoldDB" id="A0A9D4GE72"/>
<keyword evidence="2" id="KW-1185">Reference proteome</keyword>
<gene>
    <name evidence="1" type="ORF">DPMN_141785</name>
</gene>
<reference evidence="1" key="2">
    <citation type="submission" date="2020-11" db="EMBL/GenBank/DDBJ databases">
        <authorList>
            <person name="McCartney M.A."/>
            <person name="Auch B."/>
            <person name="Kono T."/>
            <person name="Mallez S."/>
            <person name="Becker A."/>
            <person name="Gohl D.M."/>
            <person name="Silverstein K.A.T."/>
            <person name="Koren S."/>
            <person name="Bechman K.B."/>
            <person name="Herman A."/>
            <person name="Abrahante J.E."/>
            <person name="Garbe J."/>
        </authorList>
    </citation>
    <scope>NUCLEOTIDE SEQUENCE</scope>
    <source>
        <strain evidence="1">Duluth1</strain>
        <tissue evidence="1">Whole animal</tissue>
    </source>
</reference>